<protein>
    <recommendedName>
        <fullName evidence="2">Ig-like domain-containing protein</fullName>
    </recommendedName>
</protein>
<keyword evidence="1" id="KW-0393">Immunoglobulin domain</keyword>
<feature type="non-terminal residue" evidence="3">
    <location>
        <position position="1"/>
    </location>
</feature>
<feature type="domain" description="Ig-like" evidence="2">
    <location>
        <begin position="63"/>
        <end position="134"/>
    </location>
</feature>
<evidence type="ECO:0000313" key="3">
    <source>
        <dbReference type="EMBL" id="KAK8739316.1"/>
    </source>
</evidence>
<dbReference type="GO" id="GO:0098632">
    <property type="term" value="F:cell-cell adhesion mediator activity"/>
    <property type="evidence" value="ECO:0007669"/>
    <property type="project" value="TreeGrafter"/>
</dbReference>
<dbReference type="PANTHER" id="PTHR10075:SF14">
    <property type="entry name" value="CELL ADHESION MOLECULE DSCAM2-RELATED"/>
    <property type="match status" value="1"/>
</dbReference>
<dbReference type="GO" id="GO:0007411">
    <property type="term" value="P:axon guidance"/>
    <property type="evidence" value="ECO:0007669"/>
    <property type="project" value="TreeGrafter"/>
</dbReference>
<name>A0AAW0X4M7_CHEQU</name>
<dbReference type="Pfam" id="PF13927">
    <property type="entry name" value="Ig_3"/>
    <property type="match status" value="1"/>
</dbReference>
<evidence type="ECO:0000259" key="2">
    <source>
        <dbReference type="PROSITE" id="PS50835"/>
    </source>
</evidence>
<dbReference type="InterPro" id="IPR036179">
    <property type="entry name" value="Ig-like_dom_sf"/>
</dbReference>
<dbReference type="PROSITE" id="PS50835">
    <property type="entry name" value="IG_LIKE"/>
    <property type="match status" value="2"/>
</dbReference>
<keyword evidence="4" id="KW-1185">Reference proteome</keyword>
<comment type="caution">
    <text evidence="3">The sequence shown here is derived from an EMBL/GenBank/DDBJ whole genome shotgun (WGS) entry which is preliminary data.</text>
</comment>
<dbReference type="AlphaFoldDB" id="A0AAW0X4M7"/>
<dbReference type="Gene3D" id="2.60.40.10">
    <property type="entry name" value="Immunoglobulins"/>
    <property type="match status" value="2"/>
</dbReference>
<dbReference type="GO" id="GO:0030424">
    <property type="term" value="C:axon"/>
    <property type="evidence" value="ECO:0007669"/>
    <property type="project" value="TreeGrafter"/>
</dbReference>
<dbReference type="PANTHER" id="PTHR10075">
    <property type="entry name" value="BASIGIN RELATED"/>
    <property type="match status" value="1"/>
</dbReference>
<dbReference type="GO" id="GO:0005886">
    <property type="term" value="C:plasma membrane"/>
    <property type="evidence" value="ECO:0007669"/>
    <property type="project" value="TreeGrafter"/>
</dbReference>
<reference evidence="3 4" key="1">
    <citation type="journal article" date="2024" name="BMC Genomics">
        <title>Genome assembly of redclaw crayfish (Cherax quadricarinatus) provides insights into its immune adaptation and hypoxia tolerance.</title>
        <authorList>
            <person name="Liu Z."/>
            <person name="Zheng J."/>
            <person name="Li H."/>
            <person name="Fang K."/>
            <person name="Wang S."/>
            <person name="He J."/>
            <person name="Zhou D."/>
            <person name="Weng S."/>
            <person name="Chi M."/>
            <person name="Gu Z."/>
            <person name="He J."/>
            <person name="Li F."/>
            <person name="Wang M."/>
        </authorList>
    </citation>
    <scope>NUCLEOTIDE SEQUENCE [LARGE SCALE GENOMIC DNA]</scope>
    <source>
        <strain evidence="3">ZL_2023a</strain>
    </source>
</reference>
<evidence type="ECO:0000313" key="4">
    <source>
        <dbReference type="Proteomes" id="UP001445076"/>
    </source>
</evidence>
<dbReference type="InterPro" id="IPR013098">
    <property type="entry name" value="Ig_I-set"/>
</dbReference>
<dbReference type="Pfam" id="PF07679">
    <property type="entry name" value="I-set"/>
    <property type="match status" value="1"/>
</dbReference>
<feature type="domain" description="Ig-like" evidence="2">
    <location>
        <begin position="1"/>
        <end position="57"/>
    </location>
</feature>
<feature type="non-terminal residue" evidence="3">
    <location>
        <position position="134"/>
    </location>
</feature>
<sequence>VTSLTWYKEGRPLPPLPRLTTYDKTLHIGQVSREDGGMYQCLARNDEDSAQAAAQVDLGDSAPVLEYRFISQTLQPGPSVSLKCIASGAPTPHVSWTLDGFPLPQHDRLVVGQYVVMGGAVVSHVNLTGVRSED</sequence>
<dbReference type="InterPro" id="IPR007110">
    <property type="entry name" value="Ig-like_dom"/>
</dbReference>
<accession>A0AAW0X4M7</accession>
<gene>
    <name evidence="3" type="ORF">OTU49_003570</name>
</gene>
<proteinExistence type="predicted"/>
<dbReference type="InterPro" id="IPR013783">
    <property type="entry name" value="Ig-like_fold"/>
</dbReference>
<organism evidence="3 4">
    <name type="scientific">Cherax quadricarinatus</name>
    <name type="common">Australian red claw crayfish</name>
    <dbReference type="NCBI Taxonomy" id="27406"/>
    <lineage>
        <taxon>Eukaryota</taxon>
        <taxon>Metazoa</taxon>
        <taxon>Ecdysozoa</taxon>
        <taxon>Arthropoda</taxon>
        <taxon>Crustacea</taxon>
        <taxon>Multicrustacea</taxon>
        <taxon>Malacostraca</taxon>
        <taxon>Eumalacostraca</taxon>
        <taxon>Eucarida</taxon>
        <taxon>Decapoda</taxon>
        <taxon>Pleocyemata</taxon>
        <taxon>Astacidea</taxon>
        <taxon>Parastacoidea</taxon>
        <taxon>Parastacidae</taxon>
        <taxon>Cherax</taxon>
    </lineage>
</organism>
<dbReference type="Proteomes" id="UP001445076">
    <property type="component" value="Unassembled WGS sequence"/>
</dbReference>
<dbReference type="GO" id="GO:0070593">
    <property type="term" value="P:dendrite self-avoidance"/>
    <property type="evidence" value="ECO:0007669"/>
    <property type="project" value="TreeGrafter"/>
</dbReference>
<dbReference type="SUPFAM" id="SSF48726">
    <property type="entry name" value="Immunoglobulin"/>
    <property type="match status" value="2"/>
</dbReference>
<dbReference type="EMBL" id="JARKIK010000037">
    <property type="protein sequence ID" value="KAK8739316.1"/>
    <property type="molecule type" value="Genomic_DNA"/>
</dbReference>
<dbReference type="GO" id="GO:0007417">
    <property type="term" value="P:central nervous system development"/>
    <property type="evidence" value="ECO:0007669"/>
    <property type="project" value="TreeGrafter"/>
</dbReference>
<evidence type="ECO:0000256" key="1">
    <source>
        <dbReference type="ARBA" id="ARBA00023319"/>
    </source>
</evidence>
<dbReference type="GO" id="GO:0007156">
    <property type="term" value="P:homophilic cell adhesion via plasma membrane adhesion molecules"/>
    <property type="evidence" value="ECO:0007669"/>
    <property type="project" value="TreeGrafter"/>
</dbReference>